<keyword evidence="1" id="KW-0472">Membrane</keyword>
<keyword evidence="1" id="KW-0812">Transmembrane</keyword>
<keyword evidence="1" id="KW-1133">Transmembrane helix</keyword>
<evidence type="ECO:0000256" key="1">
    <source>
        <dbReference type="SAM" id="Phobius"/>
    </source>
</evidence>
<evidence type="ECO:0000313" key="2">
    <source>
        <dbReference type="EMBL" id="CAE4663396.1"/>
    </source>
</evidence>
<feature type="transmembrane region" description="Helical" evidence="1">
    <location>
        <begin position="85"/>
        <end position="108"/>
    </location>
</feature>
<dbReference type="EMBL" id="HBNS01058325">
    <property type="protein sequence ID" value="CAE4663396.1"/>
    <property type="molecule type" value="Transcribed_RNA"/>
</dbReference>
<gene>
    <name evidence="2" type="ORF">DBRI00130_LOCUS41950</name>
</gene>
<name>A0A7S4T2E0_9STRA</name>
<proteinExistence type="predicted"/>
<protein>
    <submittedName>
        <fullName evidence="2">Uncharacterized protein</fullName>
    </submittedName>
</protein>
<reference evidence="2" key="1">
    <citation type="submission" date="2021-01" db="EMBL/GenBank/DDBJ databases">
        <authorList>
            <person name="Corre E."/>
            <person name="Pelletier E."/>
            <person name="Niang G."/>
            <person name="Scheremetjew M."/>
            <person name="Finn R."/>
            <person name="Kale V."/>
            <person name="Holt S."/>
            <person name="Cochrane G."/>
            <person name="Meng A."/>
            <person name="Brown T."/>
            <person name="Cohen L."/>
        </authorList>
    </citation>
    <scope>NUCLEOTIDE SEQUENCE</scope>
    <source>
        <strain evidence="2">GSO104</strain>
    </source>
</reference>
<accession>A0A7S4T2E0</accession>
<dbReference type="AlphaFoldDB" id="A0A7S4T2E0"/>
<sequence>MITVKHKVKHGSEDMDECVKTIENFLSDSEHLSREIPYIVGVQLLSVGVVHDHGDNSIDSSNIAVLTSSVKETQQQESHDLKSKVSFFTVTGLALGGLALTGVIVYMGPRF</sequence>
<organism evidence="2">
    <name type="scientific">Ditylum brightwellii</name>
    <dbReference type="NCBI Taxonomy" id="49249"/>
    <lineage>
        <taxon>Eukaryota</taxon>
        <taxon>Sar</taxon>
        <taxon>Stramenopiles</taxon>
        <taxon>Ochrophyta</taxon>
        <taxon>Bacillariophyta</taxon>
        <taxon>Mediophyceae</taxon>
        <taxon>Lithodesmiophycidae</taxon>
        <taxon>Lithodesmiales</taxon>
        <taxon>Lithodesmiaceae</taxon>
        <taxon>Ditylum</taxon>
    </lineage>
</organism>